<sequence>MSSTTSNTTADFIKTALFEEYYDCFNTAIAGSNWFSTHSLLFVKNNEEETSQKKDKQKAEFVKQVISNIMPTTPSVPNLTNSQPIVISSLSSNFTLKPDAKSVKKVKNLESDPDATHIITGY</sequence>
<name>A0A2Z6QNE5_9GLOM</name>
<reference evidence="2" key="2">
    <citation type="submission" date="2019-10" db="EMBL/GenBank/DDBJ databases">
        <title>Conservation and host-specific expression of non-tandemly repeated heterogenous ribosome RNA gene in arbuscular mycorrhizal fungi.</title>
        <authorList>
            <person name="Maeda T."/>
            <person name="Kobayashi Y."/>
            <person name="Nakagawa T."/>
            <person name="Ezawa T."/>
            <person name="Yamaguchi K."/>
            <person name="Bino T."/>
            <person name="Nishimoto Y."/>
            <person name="Shigenobu S."/>
            <person name="Kawaguchi M."/>
        </authorList>
    </citation>
    <scope>NUCLEOTIDE SEQUENCE</scope>
    <source>
        <strain evidence="2">HR1</strain>
    </source>
</reference>
<dbReference type="Proteomes" id="UP000247702">
    <property type="component" value="Unassembled WGS sequence"/>
</dbReference>
<dbReference type="EMBL" id="BEXD01001032">
    <property type="protein sequence ID" value="GBB91853.1"/>
    <property type="molecule type" value="Genomic_DNA"/>
</dbReference>
<dbReference type="Proteomes" id="UP000615446">
    <property type="component" value="Unassembled WGS sequence"/>
</dbReference>
<gene>
    <name evidence="2" type="ORF">RCL2_002310700</name>
    <name evidence="1" type="ORF">RclHR1_19270005</name>
</gene>
<organism evidence="1 3">
    <name type="scientific">Rhizophagus clarus</name>
    <dbReference type="NCBI Taxonomy" id="94130"/>
    <lineage>
        <taxon>Eukaryota</taxon>
        <taxon>Fungi</taxon>
        <taxon>Fungi incertae sedis</taxon>
        <taxon>Mucoromycota</taxon>
        <taxon>Glomeromycotina</taxon>
        <taxon>Glomeromycetes</taxon>
        <taxon>Glomerales</taxon>
        <taxon>Glomeraceae</taxon>
        <taxon>Rhizophagus</taxon>
    </lineage>
</organism>
<evidence type="ECO:0000313" key="2">
    <source>
        <dbReference type="EMBL" id="GES96478.1"/>
    </source>
</evidence>
<protein>
    <submittedName>
        <fullName evidence="1">Uncharacterized protein</fullName>
    </submittedName>
</protein>
<dbReference type="EMBL" id="BLAL01000252">
    <property type="protein sequence ID" value="GES96478.1"/>
    <property type="molecule type" value="Genomic_DNA"/>
</dbReference>
<dbReference type="AlphaFoldDB" id="A0A2Z6QNE5"/>
<evidence type="ECO:0000313" key="3">
    <source>
        <dbReference type="Proteomes" id="UP000247702"/>
    </source>
</evidence>
<comment type="caution">
    <text evidence="1">The sequence shown here is derived from an EMBL/GenBank/DDBJ whole genome shotgun (WGS) entry which is preliminary data.</text>
</comment>
<evidence type="ECO:0000313" key="1">
    <source>
        <dbReference type="EMBL" id="GBB91853.1"/>
    </source>
</evidence>
<keyword evidence="3" id="KW-1185">Reference proteome</keyword>
<proteinExistence type="predicted"/>
<accession>A0A2Z6QNE5</accession>
<reference evidence="1 3" key="1">
    <citation type="submission" date="2017-11" db="EMBL/GenBank/DDBJ databases">
        <title>The genome of Rhizophagus clarus HR1 reveals common genetic basis of auxotrophy among arbuscular mycorrhizal fungi.</title>
        <authorList>
            <person name="Kobayashi Y."/>
        </authorList>
    </citation>
    <scope>NUCLEOTIDE SEQUENCE [LARGE SCALE GENOMIC DNA]</scope>
    <source>
        <strain evidence="1 3">HR1</strain>
    </source>
</reference>